<dbReference type="GO" id="GO:0031929">
    <property type="term" value="P:TOR signaling"/>
    <property type="evidence" value="ECO:0007669"/>
    <property type="project" value="TreeGrafter"/>
</dbReference>
<dbReference type="InterPro" id="IPR007303">
    <property type="entry name" value="TIP41-like"/>
</dbReference>
<dbReference type="STRING" id="667725.A0A0L0G4I4"/>
<evidence type="ECO:0000313" key="2">
    <source>
        <dbReference type="EMBL" id="KNC83128.1"/>
    </source>
</evidence>
<evidence type="ECO:0000313" key="3">
    <source>
        <dbReference type="Proteomes" id="UP000054560"/>
    </source>
</evidence>
<keyword evidence="3" id="KW-1185">Reference proteome</keyword>
<dbReference type="AlphaFoldDB" id="A0A0L0G4I4"/>
<sequence>MNLLQKEVIGDWEISTVKDRISNSNERDTDEAALNIPLPEMYFGFNKLRVEHITGWALEFMAMDALDMVDKDTPTVKVGWADHWHRNRGHSEHIKEVVKPFDWTYSTAYTGSLRSVDGDQTINLPTISAALQGEAIDYELLKPHREPILFYGEVILFEDELADNGESTVSVKFRCMPSGFFILLRQFIRVDDVLIRIRDTRIHHIFETQHMIRETVTKEGVYNKVIPSISMSQDKTNTNILRDPPALDAALTLMSSNVDIISWENKSDAIL</sequence>
<dbReference type="InterPro" id="IPR051330">
    <property type="entry name" value="Phosphatase_reg/MetRdx"/>
</dbReference>
<gene>
    <name evidence="2" type="ORF">SARC_04600</name>
</gene>
<organism evidence="2 3">
    <name type="scientific">Sphaeroforma arctica JP610</name>
    <dbReference type="NCBI Taxonomy" id="667725"/>
    <lineage>
        <taxon>Eukaryota</taxon>
        <taxon>Ichthyosporea</taxon>
        <taxon>Ichthyophonida</taxon>
        <taxon>Sphaeroforma</taxon>
    </lineage>
</organism>
<reference evidence="2 3" key="1">
    <citation type="submission" date="2011-02" db="EMBL/GenBank/DDBJ databases">
        <title>The Genome Sequence of Sphaeroforma arctica JP610.</title>
        <authorList>
            <consortium name="The Broad Institute Genome Sequencing Platform"/>
            <person name="Russ C."/>
            <person name="Cuomo C."/>
            <person name="Young S.K."/>
            <person name="Zeng Q."/>
            <person name="Gargeya S."/>
            <person name="Alvarado L."/>
            <person name="Berlin A."/>
            <person name="Chapman S.B."/>
            <person name="Chen Z."/>
            <person name="Freedman E."/>
            <person name="Gellesch M."/>
            <person name="Goldberg J."/>
            <person name="Griggs A."/>
            <person name="Gujja S."/>
            <person name="Heilman E."/>
            <person name="Heiman D."/>
            <person name="Howarth C."/>
            <person name="Mehta T."/>
            <person name="Neiman D."/>
            <person name="Pearson M."/>
            <person name="Roberts A."/>
            <person name="Saif S."/>
            <person name="Shea T."/>
            <person name="Shenoy N."/>
            <person name="Sisk P."/>
            <person name="Stolte C."/>
            <person name="Sykes S."/>
            <person name="White J."/>
            <person name="Yandava C."/>
            <person name="Burger G."/>
            <person name="Gray M.W."/>
            <person name="Holland P.W.H."/>
            <person name="King N."/>
            <person name="Lang F.B.F."/>
            <person name="Roger A.J."/>
            <person name="Ruiz-Trillo I."/>
            <person name="Haas B."/>
            <person name="Nusbaum C."/>
            <person name="Birren B."/>
        </authorList>
    </citation>
    <scope>NUCLEOTIDE SEQUENCE [LARGE SCALE GENOMIC DNA]</scope>
    <source>
        <strain evidence="2 3">JP610</strain>
    </source>
</reference>
<dbReference type="OrthoDB" id="10253878at2759"/>
<evidence type="ECO:0008006" key="4">
    <source>
        <dbReference type="Google" id="ProtNLM"/>
    </source>
</evidence>
<dbReference type="EMBL" id="KQ241861">
    <property type="protein sequence ID" value="KNC83128.1"/>
    <property type="molecule type" value="Genomic_DNA"/>
</dbReference>
<evidence type="ECO:0000256" key="1">
    <source>
        <dbReference type="ARBA" id="ARBA00006658"/>
    </source>
</evidence>
<dbReference type="eggNOG" id="KOG3224">
    <property type="taxonomic scope" value="Eukaryota"/>
</dbReference>
<protein>
    <recommendedName>
        <fullName evidence="4">TIP41-like protein</fullName>
    </recommendedName>
</protein>
<name>A0A0L0G4I4_9EUKA</name>
<dbReference type="PANTHER" id="PTHR21021:SF16">
    <property type="entry name" value="TIP41-LIKE PROTEIN"/>
    <property type="match status" value="1"/>
</dbReference>
<dbReference type="RefSeq" id="XP_014157030.1">
    <property type="nucleotide sequence ID" value="XM_014301555.1"/>
</dbReference>
<dbReference type="Proteomes" id="UP000054560">
    <property type="component" value="Unassembled WGS sequence"/>
</dbReference>
<dbReference type="GeneID" id="25905104"/>
<proteinExistence type="inferred from homology"/>
<comment type="similarity">
    <text evidence="1">Belongs to the TIP41 family.</text>
</comment>
<dbReference type="Pfam" id="PF04176">
    <property type="entry name" value="TIP41"/>
    <property type="match status" value="1"/>
</dbReference>
<dbReference type="PANTHER" id="PTHR21021">
    <property type="entry name" value="GAF/PUTATIVE CYTOSKELETAL PROTEIN"/>
    <property type="match status" value="1"/>
</dbReference>
<accession>A0A0L0G4I4</accession>
<dbReference type="GO" id="GO:0005829">
    <property type="term" value="C:cytosol"/>
    <property type="evidence" value="ECO:0007669"/>
    <property type="project" value="TreeGrafter"/>
</dbReference>